<dbReference type="PANTHER" id="PTHR33121">
    <property type="entry name" value="CYCLIC DI-GMP PHOSPHODIESTERASE PDEF"/>
    <property type="match status" value="1"/>
</dbReference>
<dbReference type="SUPFAM" id="SSF55073">
    <property type="entry name" value="Nucleotide cyclase"/>
    <property type="match status" value="1"/>
</dbReference>
<dbReference type="Pfam" id="PF00990">
    <property type="entry name" value="GGDEF"/>
    <property type="match status" value="1"/>
</dbReference>
<dbReference type="SUPFAM" id="SSF141868">
    <property type="entry name" value="EAL domain-like"/>
    <property type="match status" value="1"/>
</dbReference>
<dbReference type="RefSeq" id="WP_406636715.1">
    <property type="nucleotide sequence ID" value="NZ_CP148033.1"/>
</dbReference>
<dbReference type="SMART" id="SM00267">
    <property type="entry name" value="GGDEF"/>
    <property type="match status" value="1"/>
</dbReference>
<sequence>MKPSTATLGDLGFEAMVLGGCTPSGQIEALFREDRGLRAVVIEVRGDLFLLTRDQLDHKMTGRLGYGRALNARVTAEALVPCTTFSLPPSLDLRQAAAAMLGRPEESRYQDVLVVPASGAPRVVPVSQVLEGLSDVFRHAALHDPLTGLANRLGLEESGQALLAGATSARTAALYVDLDDFKVVNNTFGHRAGDKVLTAFAARLQACTRPADRVARLGGDEFAVLLADVDETGARALADRILRVLDAPFVHDGHLLQVSATVGLAMAGDVGAAGLGAGGVGSGGPGASGQDPGTLLEDLLRQADAAMLQAKHEGKSRLGRIDPSQPASRFARQALIRRSLPQALASKAFTLHYQPLMDIPTGACPAVEALLRWQDPELGAVSPSEFIHVAEHSGMIHAVGRWVIDQACAQARLWADAGTPRAVSVNISPLQLAAGNLVTVIHESLQRHGLPASLLNIEITESAAITDLPSAMAQLRTLISSGIGVALDDYGTAYSSLSLLRELPLTGLKLDKSFIDTIDTDSTSAVLVASVMASARALGLRTTAEGVERETQLEVLRDLGCDTAQGYLIARPLPPAELPDAWPAETRAGATAAGHELDC</sequence>
<name>A0ABZ2R7A3_9MICC</name>
<dbReference type="InterPro" id="IPR029787">
    <property type="entry name" value="Nucleotide_cyclase"/>
</dbReference>
<dbReference type="InterPro" id="IPR035919">
    <property type="entry name" value="EAL_sf"/>
</dbReference>
<dbReference type="PROSITE" id="PS50883">
    <property type="entry name" value="EAL"/>
    <property type="match status" value="1"/>
</dbReference>
<evidence type="ECO:0000259" key="2">
    <source>
        <dbReference type="PROSITE" id="PS50887"/>
    </source>
</evidence>
<dbReference type="CDD" id="cd01949">
    <property type="entry name" value="GGDEF"/>
    <property type="match status" value="1"/>
</dbReference>
<dbReference type="InterPro" id="IPR001633">
    <property type="entry name" value="EAL_dom"/>
</dbReference>
<dbReference type="InterPro" id="IPR000160">
    <property type="entry name" value="GGDEF_dom"/>
</dbReference>
<dbReference type="InterPro" id="IPR050706">
    <property type="entry name" value="Cyclic-di-GMP_PDE-like"/>
</dbReference>
<dbReference type="InterPro" id="IPR043128">
    <property type="entry name" value="Rev_trsase/Diguanyl_cyclase"/>
</dbReference>
<proteinExistence type="predicted"/>
<dbReference type="PROSITE" id="PS50887">
    <property type="entry name" value="GGDEF"/>
    <property type="match status" value="1"/>
</dbReference>
<evidence type="ECO:0000313" key="4">
    <source>
        <dbReference type="Proteomes" id="UP001623384"/>
    </source>
</evidence>
<dbReference type="SMART" id="SM00052">
    <property type="entry name" value="EAL"/>
    <property type="match status" value="1"/>
</dbReference>
<dbReference type="EMBL" id="CP148033">
    <property type="protein sequence ID" value="WXK93966.1"/>
    <property type="molecule type" value="Genomic_DNA"/>
</dbReference>
<keyword evidence="4" id="KW-1185">Reference proteome</keyword>
<dbReference type="Gene3D" id="3.30.70.270">
    <property type="match status" value="1"/>
</dbReference>
<reference evidence="3 4" key="1">
    <citation type="submission" date="2024-03" db="EMBL/GenBank/DDBJ databases">
        <title>Rhodococcus navarretei sp. nov. and Pseudarthrobacter quantumdoti sp. nov., two new species with the ability to biosynthesize Quantum Dots isolated from soil samples at Union Glacier, Antarctica.</title>
        <authorList>
            <person name="Vargas M."/>
        </authorList>
    </citation>
    <scope>NUCLEOTIDE SEQUENCE [LARGE SCALE GENOMIC DNA]</scope>
    <source>
        <strain evidence="3 4">RC-2-3</strain>
    </source>
</reference>
<dbReference type="CDD" id="cd01948">
    <property type="entry name" value="EAL"/>
    <property type="match status" value="1"/>
</dbReference>
<gene>
    <name evidence="3" type="ORF">WHH00_03930</name>
</gene>
<dbReference type="PANTHER" id="PTHR33121:SF70">
    <property type="entry name" value="SIGNALING PROTEIN YKOW"/>
    <property type="match status" value="1"/>
</dbReference>
<dbReference type="Gene3D" id="3.20.20.450">
    <property type="entry name" value="EAL domain"/>
    <property type="match status" value="1"/>
</dbReference>
<feature type="domain" description="EAL" evidence="1">
    <location>
        <begin position="333"/>
        <end position="586"/>
    </location>
</feature>
<accession>A0ABZ2R7A3</accession>
<feature type="domain" description="GGDEF" evidence="2">
    <location>
        <begin position="169"/>
        <end position="323"/>
    </location>
</feature>
<organism evidence="3 4">
    <name type="scientific">Pseudarthrobacter quantipunctorum</name>
    <dbReference type="NCBI Taxonomy" id="3128980"/>
    <lineage>
        <taxon>Bacteria</taxon>
        <taxon>Bacillati</taxon>
        <taxon>Actinomycetota</taxon>
        <taxon>Actinomycetes</taxon>
        <taxon>Micrococcales</taxon>
        <taxon>Micrococcaceae</taxon>
        <taxon>Pseudarthrobacter</taxon>
    </lineage>
</organism>
<dbReference type="Pfam" id="PF00563">
    <property type="entry name" value="EAL"/>
    <property type="match status" value="1"/>
</dbReference>
<evidence type="ECO:0000259" key="1">
    <source>
        <dbReference type="PROSITE" id="PS50883"/>
    </source>
</evidence>
<dbReference type="NCBIfam" id="TIGR00254">
    <property type="entry name" value="GGDEF"/>
    <property type="match status" value="1"/>
</dbReference>
<dbReference type="Proteomes" id="UP001623384">
    <property type="component" value="Chromosome"/>
</dbReference>
<protein>
    <submittedName>
        <fullName evidence="3">EAL domain-containing protein</fullName>
    </submittedName>
</protein>
<evidence type="ECO:0000313" key="3">
    <source>
        <dbReference type="EMBL" id="WXK93966.1"/>
    </source>
</evidence>